<feature type="transmembrane region" description="Helical" evidence="1">
    <location>
        <begin position="131"/>
        <end position="152"/>
    </location>
</feature>
<feature type="transmembrane region" description="Helical" evidence="1">
    <location>
        <begin position="172"/>
        <end position="195"/>
    </location>
</feature>
<keyword evidence="1" id="KW-1133">Transmembrane helix</keyword>
<name>A0ABW7YLF8_9ACTN</name>
<gene>
    <name evidence="2" type="ORF">ACIBG2_05110</name>
</gene>
<dbReference type="Proteomes" id="UP001612741">
    <property type="component" value="Unassembled WGS sequence"/>
</dbReference>
<keyword evidence="1" id="KW-0472">Membrane</keyword>
<feature type="transmembrane region" description="Helical" evidence="1">
    <location>
        <begin position="260"/>
        <end position="283"/>
    </location>
</feature>
<keyword evidence="3" id="KW-1185">Reference proteome</keyword>
<protein>
    <recommendedName>
        <fullName evidence="4">DUF4129 domain-containing protein</fullName>
    </recommendedName>
</protein>
<accession>A0ABW7YLF8</accession>
<evidence type="ECO:0000313" key="2">
    <source>
        <dbReference type="EMBL" id="MFI6496737.1"/>
    </source>
</evidence>
<evidence type="ECO:0000256" key="1">
    <source>
        <dbReference type="SAM" id="Phobius"/>
    </source>
</evidence>
<sequence>MSEDAEEPVEGELVEAGAARPVHMCHHGCDCWQINFDRYVTGTPARAPGQLDNVESQALLDAKNRATRLVRQHEERMASERRRVITSDEDARAALAVLRSVAEGGEVGRAVQDRRRLREERVTAGVPQRPLWVRVIVWPTIIAVGAFDTWYFQSIFQRFVGNTDVSWREQVITFAPGLALTVGIVVGGALLGGPVSRAARLHGARQRKRAGFRRAAAAILHWAMRLALPLLLIVLIGGWALYRVQDVNDGPLSRPLPPDLITILMVTLTLSAMALKIVAYDPYAAREAEVKRRGRLLRARAALRLRRAGAAVRRHALAHSDLSALRDDLVSRVSEQYGAAYQFMLFARGFHDQAGPLPPDFADGTRGSGLRDRIRPELAGITGPEPEFGALLQVQEVLERHPALRSREELDRLAELLAGQRAAR</sequence>
<organism evidence="2 3">
    <name type="scientific">Nonomuraea typhae</name>
    <dbReference type="NCBI Taxonomy" id="2603600"/>
    <lineage>
        <taxon>Bacteria</taxon>
        <taxon>Bacillati</taxon>
        <taxon>Actinomycetota</taxon>
        <taxon>Actinomycetes</taxon>
        <taxon>Streptosporangiales</taxon>
        <taxon>Streptosporangiaceae</taxon>
        <taxon>Nonomuraea</taxon>
    </lineage>
</organism>
<feature type="transmembrane region" description="Helical" evidence="1">
    <location>
        <begin position="216"/>
        <end position="240"/>
    </location>
</feature>
<evidence type="ECO:0008006" key="4">
    <source>
        <dbReference type="Google" id="ProtNLM"/>
    </source>
</evidence>
<reference evidence="2 3" key="1">
    <citation type="submission" date="2024-10" db="EMBL/GenBank/DDBJ databases">
        <title>The Natural Products Discovery Center: Release of the First 8490 Sequenced Strains for Exploring Actinobacteria Biosynthetic Diversity.</title>
        <authorList>
            <person name="Kalkreuter E."/>
            <person name="Kautsar S.A."/>
            <person name="Yang D."/>
            <person name="Bader C.D."/>
            <person name="Teijaro C.N."/>
            <person name="Fluegel L."/>
            <person name="Davis C.M."/>
            <person name="Simpson J.R."/>
            <person name="Lauterbach L."/>
            <person name="Steele A.D."/>
            <person name="Gui C."/>
            <person name="Meng S."/>
            <person name="Li G."/>
            <person name="Viehrig K."/>
            <person name="Ye F."/>
            <person name="Su P."/>
            <person name="Kiefer A.F."/>
            <person name="Nichols A."/>
            <person name="Cepeda A.J."/>
            <person name="Yan W."/>
            <person name="Fan B."/>
            <person name="Jiang Y."/>
            <person name="Adhikari A."/>
            <person name="Zheng C.-J."/>
            <person name="Schuster L."/>
            <person name="Cowan T.M."/>
            <person name="Smanski M.J."/>
            <person name="Chevrette M.G."/>
            <person name="De Carvalho L.P.S."/>
            <person name="Shen B."/>
        </authorList>
    </citation>
    <scope>NUCLEOTIDE SEQUENCE [LARGE SCALE GENOMIC DNA]</scope>
    <source>
        <strain evidence="2 3">NPDC050545</strain>
    </source>
</reference>
<dbReference type="EMBL" id="JBITGY010000001">
    <property type="protein sequence ID" value="MFI6496737.1"/>
    <property type="molecule type" value="Genomic_DNA"/>
</dbReference>
<keyword evidence="1" id="KW-0812">Transmembrane</keyword>
<dbReference type="RefSeq" id="WP_397079059.1">
    <property type="nucleotide sequence ID" value="NZ_JBITGY010000001.1"/>
</dbReference>
<proteinExistence type="predicted"/>
<evidence type="ECO:0000313" key="3">
    <source>
        <dbReference type="Proteomes" id="UP001612741"/>
    </source>
</evidence>
<comment type="caution">
    <text evidence="2">The sequence shown here is derived from an EMBL/GenBank/DDBJ whole genome shotgun (WGS) entry which is preliminary data.</text>
</comment>